<dbReference type="InterPro" id="IPR014748">
    <property type="entry name" value="Enoyl-CoA_hydra_C"/>
</dbReference>
<dbReference type="FunFam" id="1.10.12.10:FF:000001">
    <property type="entry name" value="Probable enoyl-CoA hydratase, mitochondrial"/>
    <property type="match status" value="1"/>
</dbReference>
<dbReference type="AlphaFoldDB" id="A0A0U5G8V5"/>
<dbReference type="EMBL" id="CDMC01000005">
    <property type="protein sequence ID" value="CEL06031.1"/>
    <property type="molecule type" value="Genomic_DNA"/>
</dbReference>
<dbReference type="PANTHER" id="PTHR11941:SF166">
    <property type="entry name" value="ENOYL-COA HYDRATASE_ISOMERASE FAMILY PROTEIN (AFU_ORTHOLOGUE AFUA_8G01210)"/>
    <property type="match status" value="1"/>
</dbReference>
<evidence type="ECO:0000313" key="3">
    <source>
        <dbReference type="EMBL" id="CEL06031.1"/>
    </source>
</evidence>
<dbReference type="Pfam" id="PF00378">
    <property type="entry name" value="ECH_1"/>
    <property type="match status" value="1"/>
</dbReference>
<proteinExistence type="inferred from homology"/>
<dbReference type="OMA" id="INKRAPN"/>
<evidence type="ECO:0000256" key="2">
    <source>
        <dbReference type="ARBA" id="ARBA00023239"/>
    </source>
</evidence>
<dbReference type="Gene3D" id="1.10.12.10">
    <property type="entry name" value="Lyase 2-enoyl-coa Hydratase, Chain A, domain 2"/>
    <property type="match status" value="1"/>
</dbReference>
<evidence type="ECO:0000256" key="1">
    <source>
        <dbReference type="ARBA" id="ARBA00005254"/>
    </source>
</evidence>
<dbReference type="GO" id="GO:0006635">
    <property type="term" value="P:fatty acid beta-oxidation"/>
    <property type="evidence" value="ECO:0007669"/>
    <property type="project" value="TreeGrafter"/>
</dbReference>
<dbReference type="OrthoDB" id="2018133at2759"/>
<dbReference type="GO" id="GO:0016836">
    <property type="term" value="F:hydro-lyase activity"/>
    <property type="evidence" value="ECO:0007669"/>
    <property type="project" value="UniProtKB-ARBA"/>
</dbReference>
<dbReference type="Proteomes" id="UP000054771">
    <property type="component" value="Unassembled WGS sequence"/>
</dbReference>
<dbReference type="InterPro" id="IPR029045">
    <property type="entry name" value="ClpP/crotonase-like_dom_sf"/>
</dbReference>
<evidence type="ECO:0000313" key="4">
    <source>
        <dbReference type="Proteomes" id="UP000054771"/>
    </source>
</evidence>
<keyword evidence="2" id="KW-0456">Lyase</keyword>
<keyword evidence="4" id="KW-1185">Reference proteome</keyword>
<sequence length="111" mass="12186">MAALLIHAQAMQMVLLNEPLSGREALDLGLVATLTEPGHTLEGALDLAKRLGSQSRSAVRLAKEAICRADELGQDGQFERSLYYAAFGTRDKREGVAAFLEKRPPVWKHLE</sequence>
<dbReference type="STRING" id="454130.A0A0U5G8V5"/>
<comment type="similarity">
    <text evidence="1">Belongs to the enoyl-CoA hydratase/isomerase family.</text>
</comment>
<dbReference type="Gene3D" id="3.90.226.10">
    <property type="entry name" value="2-enoyl-CoA Hydratase, Chain A, domain 1"/>
    <property type="match status" value="1"/>
</dbReference>
<organism evidence="3 4">
    <name type="scientific">Aspergillus calidoustus</name>
    <dbReference type="NCBI Taxonomy" id="454130"/>
    <lineage>
        <taxon>Eukaryota</taxon>
        <taxon>Fungi</taxon>
        <taxon>Dikarya</taxon>
        <taxon>Ascomycota</taxon>
        <taxon>Pezizomycotina</taxon>
        <taxon>Eurotiomycetes</taxon>
        <taxon>Eurotiomycetidae</taxon>
        <taxon>Eurotiales</taxon>
        <taxon>Aspergillaceae</taxon>
        <taxon>Aspergillus</taxon>
        <taxon>Aspergillus subgen. Nidulantes</taxon>
    </lineage>
</organism>
<dbReference type="InterPro" id="IPR001753">
    <property type="entry name" value="Enoyl-CoA_hydra/iso"/>
</dbReference>
<dbReference type="PANTHER" id="PTHR11941">
    <property type="entry name" value="ENOYL-COA HYDRATASE-RELATED"/>
    <property type="match status" value="1"/>
</dbReference>
<gene>
    <name evidence="3" type="ORF">ASPCAL07142</name>
</gene>
<dbReference type="GO" id="GO:0005739">
    <property type="term" value="C:mitochondrion"/>
    <property type="evidence" value="ECO:0007669"/>
    <property type="project" value="TreeGrafter"/>
</dbReference>
<evidence type="ECO:0008006" key="5">
    <source>
        <dbReference type="Google" id="ProtNLM"/>
    </source>
</evidence>
<reference evidence="4" key="1">
    <citation type="journal article" date="2016" name="Genome Announc.">
        <title>Draft genome sequences of fungus Aspergillus calidoustus.</title>
        <authorList>
            <person name="Horn F."/>
            <person name="Linde J."/>
            <person name="Mattern D.J."/>
            <person name="Walther G."/>
            <person name="Guthke R."/>
            <person name="Scherlach K."/>
            <person name="Martin K."/>
            <person name="Brakhage A.A."/>
            <person name="Petzke L."/>
            <person name="Valiante V."/>
        </authorList>
    </citation>
    <scope>NUCLEOTIDE SEQUENCE [LARGE SCALE GENOMIC DNA]</scope>
    <source>
        <strain evidence="4">SF006504</strain>
    </source>
</reference>
<dbReference type="SUPFAM" id="SSF52096">
    <property type="entry name" value="ClpP/crotonase"/>
    <property type="match status" value="1"/>
</dbReference>
<accession>A0A0U5G8V5</accession>
<name>A0A0U5G8V5_ASPCI</name>
<protein>
    <recommendedName>
        <fullName evidence="5">Enoyl-CoA hydratase</fullName>
    </recommendedName>
</protein>